<dbReference type="Proteomes" id="UP000272942">
    <property type="component" value="Unassembled WGS sequence"/>
</dbReference>
<feature type="region of interest" description="Disordered" evidence="1">
    <location>
        <begin position="49"/>
        <end position="73"/>
    </location>
</feature>
<dbReference type="EMBL" id="UZAN01042406">
    <property type="protein sequence ID" value="VDP75813.1"/>
    <property type="molecule type" value="Genomic_DNA"/>
</dbReference>
<evidence type="ECO:0000313" key="2">
    <source>
        <dbReference type="EMBL" id="VDP75813.1"/>
    </source>
</evidence>
<name>A0A183AF00_9TREM</name>
<accession>A0A183AF00</accession>
<protein>
    <submittedName>
        <fullName evidence="2 4">Uncharacterized protein</fullName>
    </submittedName>
</protein>
<reference evidence="2 3" key="2">
    <citation type="submission" date="2018-11" db="EMBL/GenBank/DDBJ databases">
        <authorList>
            <consortium name="Pathogen Informatics"/>
        </authorList>
    </citation>
    <scope>NUCLEOTIDE SEQUENCE [LARGE SCALE GENOMIC DNA]</scope>
    <source>
        <strain evidence="2 3">Egypt</strain>
    </source>
</reference>
<keyword evidence="3" id="KW-1185">Reference proteome</keyword>
<evidence type="ECO:0000313" key="3">
    <source>
        <dbReference type="Proteomes" id="UP000272942"/>
    </source>
</evidence>
<organism evidence="4">
    <name type="scientific">Echinostoma caproni</name>
    <dbReference type="NCBI Taxonomy" id="27848"/>
    <lineage>
        <taxon>Eukaryota</taxon>
        <taxon>Metazoa</taxon>
        <taxon>Spiralia</taxon>
        <taxon>Lophotrochozoa</taxon>
        <taxon>Platyhelminthes</taxon>
        <taxon>Trematoda</taxon>
        <taxon>Digenea</taxon>
        <taxon>Plagiorchiida</taxon>
        <taxon>Echinostomata</taxon>
        <taxon>Echinostomatoidea</taxon>
        <taxon>Echinostomatidae</taxon>
        <taxon>Echinostoma</taxon>
    </lineage>
</organism>
<dbReference type="WBParaSite" id="ECPE_0000554801-mRNA-1">
    <property type="protein sequence ID" value="ECPE_0000554801-mRNA-1"/>
    <property type="gene ID" value="ECPE_0000554801"/>
</dbReference>
<dbReference type="OrthoDB" id="6272248at2759"/>
<dbReference type="AlphaFoldDB" id="A0A183AF00"/>
<proteinExistence type="predicted"/>
<evidence type="ECO:0000313" key="4">
    <source>
        <dbReference type="WBParaSite" id="ECPE_0000554801-mRNA-1"/>
    </source>
</evidence>
<evidence type="ECO:0000256" key="1">
    <source>
        <dbReference type="SAM" id="MobiDB-lite"/>
    </source>
</evidence>
<reference evidence="4" key="1">
    <citation type="submission" date="2016-06" db="UniProtKB">
        <authorList>
            <consortium name="WormBaseParasite"/>
        </authorList>
    </citation>
    <scope>IDENTIFICATION</scope>
</reference>
<sequence>MFYFSATRAAYLVASLHKENQLPDGSVMIRTTGELPLLNAVYFDRRAPINPEHSVTGNDHTETENGEADVSPVADEQQSTLCAPTYEDWCGIVRDHHGPFWPPGIGAFYPPPRHIYPELGETFRGSLSTGGQENRNSLLGISKQAARIRLHEANQNQEAKLSATWGQARVIYDSECSPRWTAAMLEAIAASSQLNVNNGCPGWIPPTLAFESRFESGNLRQARRVFDYINASPWAEPLNLAVCCYRRKLFLKVIVKERVVITFESTR</sequence>
<gene>
    <name evidence="2" type="ORF">ECPE_LOCUS5535</name>
</gene>